<dbReference type="GO" id="GO:0008270">
    <property type="term" value="F:zinc ion binding"/>
    <property type="evidence" value="ECO:0007669"/>
    <property type="project" value="UniProtKB-KW"/>
</dbReference>
<dbReference type="SUPFAM" id="SSF57716">
    <property type="entry name" value="Glucocorticoid receptor-like (DNA-binding domain)"/>
    <property type="match status" value="1"/>
</dbReference>
<dbReference type="Pfam" id="PF00104">
    <property type="entry name" value="Hormone_recep"/>
    <property type="match status" value="1"/>
</dbReference>
<evidence type="ECO:0000256" key="10">
    <source>
        <dbReference type="ARBA" id="ARBA00023242"/>
    </source>
</evidence>
<evidence type="ECO:0000313" key="13">
    <source>
        <dbReference type="Proteomes" id="UP000095282"/>
    </source>
</evidence>
<dbReference type="Gene3D" id="3.30.50.10">
    <property type="entry name" value="Erythroid Transcription Factor GATA-1, subunit A"/>
    <property type="match status" value="1"/>
</dbReference>
<dbReference type="PROSITE" id="PS51843">
    <property type="entry name" value="NR_LBD"/>
    <property type="match status" value="1"/>
</dbReference>
<comment type="subcellular location">
    <subcellularLocation>
        <location evidence="1">Nucleus</location>
    </subcellularLocation>
</comment>
<proteinExistence type="inferred from homology"/>
<dbReference type="PANTHER" id="PTHR45680:SF25">
    <property type="entry name" value="NUCLEAR HORMONE RECEPTOR FAMILY"/>
    <property type="match status" value="1"/>
</dbReference>
<feature type="domain" description="Nuclear receptor" evidence="11">
    <location>
        <begin position="20"/>
        <end position="95"/>
    </location>
</feature>
<keyword evidence="9" id="KW-0675">Receptor</keyword>
<evidence type="ECO:0000256" key="3">
    <source>
        <dbReference type="ARBA" id="ARBA00022723"/>
    </source>
</evidence>
<keyword evidence="8" id="KW-0804">Transcription</keyword>
<dbReference type="eggNOG" id="KOG3575">
    <property type="taxonomic scope" value="Eukaryota"/>
</dbReference>
<comment type="similarity">
    <text evidence="2">Belongs to the nuclear hormone receptor family.</text>
</comment>
<evidence type="ECO:0000256" key="6">
    <source>
        <dbReference type="ARBA" id="ARBA00023015"/>
    </source>
</evidence>
<evidence type="ECO:0000256" key="8">
    <source>
        <dbReference type="ARBA" id="ARBA00023163"/>
    </source>
</evidence>
<dbReference type="Gene3D" id="1.10.565.10">
    <property type="entry name" value="Retinoid X Receptor"/>
    <property type="match status" value="1"/>
</dbReference>
<dbReference type="WBParaSite" id="Csp11.Scaffold630.g16796.t1">
    <property type="protein sequence ID" value="Csp11.Scaffold630.g16796.t1"/>
    <property type="gene ID" value="Csp11.Scaffold630.g16796"/>
</dbReference>
<sequence length="422" mass="50020">MSCSTPSSSECSIESFENNDFKCEICLGKGHGNHFGVNTCRACAAFFRRMILGTGHRQKCRLQKTCRPKNGRWFCKKCRLEKCYDLGMTPDNIQYDRDAFQSSQLFLENRRKRKIEEENIPTSVEKFMGVPHLIFQFRKEKYSKQLWTYIDFGPFLEDVEIVLKTEPEFEAKTLRMTTIEKLTYGLKQVRRKQQNHLYLMNNFGKEETCSLWKSQLMSTANWIMYFNEFRKLPFHQKFEMIKCMWNVWGRLERLSMTAEMRVNGLCGKRQFVVSHDSLIDYDEVACDTQWSTSYTQEELKMFLDPPTYYGEPLVESFININPTDTELVFLLSNLCLRLTGKKLGGEFEEITQKLQDVLADSLHKYYKQMEMSRYAHRLAKLLTISNEWLALMNRRKERIHIAYILDAFHVKFSHPELFQYSC</sequence>
<dbReference type="STRING" id="1561998.A0A1I7UK81"/>
<dbReference type="SMART" id="SM00430">
    <property type="entry name" value="HOLI"/>
    <property type="match status" value="1"/>
</dbReference>
<dbReference type="GO" id="GO:0005634">
    <property type="term" value="C:nucleus"/>
    <property type="evidence" value="ECO:0007669"/>
    <property type="project" value="UniProtKB-SubCell"/>
</dbReference>
<dbReference type="PRINTS" id="PR00047">
    <property type="entry name" value="STROIDFINGER"/>
</dbReference>
<evidence type="ECO:0000259" key="11">
    <source>
        <dbReference type="PROSITE" id="PS51030"/>
    </source>
</evidence>
<accession>A0A1I7UK81</accession>
<dbReference type="CDD" id="cd06960">
    <property type="entry name" value="NR_DBD_HNF4A"/>
    <property type="match status" value="1"/>
</dbReference>
<dbReference type="Pfam" id="PF00105">
    <property type="entry name" value="zf-C4"/>
    <property type="match status" value="1"/>
</dbReference>
<keyword evidence="7" id="KW-0238">DNA-binding</keyword>
<evidence type="ECO:0000256" key="4">
    <source>
        <dbReference type="ARBA" id="ARBA00022771"/>
    </source>
</evidence>
<evidence type="ECO:0000256" key="5">
    <source>
        <dbReference type="ARBA" id="ARBA00022833"/>
    </source>
</evidence>
<protein>
    <submittedName>
        <fullName evidence="14">NR LBD domain-containing protein</fullName>
    </submittedName>
</protein>
<dbReference type="GO" id="GO:0000978">
    <property type="term" value="F:RNA polymerase II cis-regulatory region sequence-specific DNA binding"/>
    <property type="evidence" value="ECO:0007669"/>
    <property type="project" value="InterPro"/>
</dbReference>
<dbReference type="InterPro" id="IPR049636">
    <property type="entry name" value="HNF4-like_DBD"/>
</dbReference>
<dbReference type="InterPro" id="IPR035500">
    <property type="entry name" value="NHR-like_dom_sf"/>
</dbReference>
<dbReference type="InterPro" id="IPR051152">
    <property type="entry name" value="C.elegans_Orphan_NR"/>
</dbReference>
<reference evidence="14" key="1">
    <citation type="submission" date="2016-11" db="UniProtKB">
        <authorList>
            <consortium name="WormBaseParasite"/>
        </authorList>
    </citation>
    <scope>IDENTIFICATION</scope>
</reference>
<dbReference type="Proteomes" id="UP000095282">
    <property type="component" value="Unplaced"/>
</dbReference>
<dbReference type="InterPro" id="IPR000536">
    <property type="entry name" value="Nucl_hrmn_rcpt_lig-bd"/>
</dbReference>
<keyword evidence="13" id="KW-1185">Reference proteome</keyword>
<dbReference type="InterPro" id="IPR013088">
    <property type="entry name" value="Znf_NHR/GATA"/>
</dbReference>
<dbReference type="AlphaFoldDB" id="A0A1I7UK81"/>
<keyword evidence="6" id="KW-0805">Transcription regulation</keyword>
<evidence type="ECO:0000256" key="2">
    <source>
        <dbReference type="ARBA" id="ARBA00005993"/>
    </source>
</evidence>
<keyword evidence="5" id="KW-0862">Zinc</keyword>
<dbReference type="GO" id="GO:0003700">
    <property type="term" value="F:DNA-binding transcription factor activity"/>
    <property type="evidence" value="ECO:0007669"/>
    <property type="project" value="InterPro"/>
</dbReference>
<dbReference type="PROSITE" id="PS51030">
    <property type="entry name" value="NUCLEAR_REC_DBD_2"/>
    <property type="match status" value="1"/>
</dbReference>
<feature type="domain" description="NR LBD" evidence="12">
    <location>
        <begin position="181"/>
        <end position="421"/>
    </location>
</feature>
<evidence type="ECO:0000256" key="1">
    <source>
        <dbReference type="ARBA" id="ARBA00004123"/>
    </source>
</evidence>
<organism evidence="13 14">
    <name type="scientific">Caenorhabditis tropicalis</name>
    <dbReference type="NCBI Taxonomy" id="1561998"/>
    <lineage>
        <taxon>Eukaryota</taxon>
        <taxon>Metazoa</taxon>
        <taxon>Ecdysozoa</taxon>
        <taxon>Nematoda</taxon>
        <taxon>Chromadorea</taxon>
        <taxon>Rhabditida</taxon>
        <taxon>Rhabditina</taxon>
        <taxon>Rhabditomorpha</taxon>
        <taxon>Rhabditoidea</taxon>
        <taxon>Rhabditidae</taxon>
        <taxon>Peloderinae</taxon>
        <taxon>Caenorhabditis</taxon>
    </lineage>
</organism>
<keyword evidence="10" id="KW-0539">Nucleus</keyword>
<dbReference type="SUPFAM" id="SSF48508">
    <property type="entry name" value="Nuclear receptor ligand-binding domain"/>
    <property type="match status" value="1"/>
</dbReference>
<evidence type="ECO:0000259" key="12">
    <source>
        <dbReference type="PROSITE" id="PS51843"/>
    </source>
</evidence>
<name>A0A1I7UK81_9PELO</name>
<dbReference type="SMART" id="SM00399">
    <property type="entry name" value="ZnF_C4"/>
    <property type="match status" value="1"/>
</dbReference>
<evidence type="ECO:0000313" key="14">
    <source>
        <dbReference type="WBParaSite" id="Csp11.Scaffold630.g16796.t1"/>
    </source>
</evidence>
<dbReference type="InterPro" id="IPR001628">
    <property type="entry name" value="Znf_hrmn_rcpt"/>
</dbReference>
<evidence type="ECO:0000256" key="9">
    <source>
        <dbReference type="ARBA" id="ARBA00023170"/>
    </source>
</evidence>
<dbReference type="PANTHER" id="PTHR45680">
    <property type="entry name" value="NUCLEAR HORMONE RECEPTOR FAMILY"/>
    <property type="match status" value="1"/>
</dbReference>
<evidence type="ECO:0000256" key="7">
    <source>
        <dbReference type="ARBA" id="ARBA00023125"/>
    </source>
</evidence>
<keyword evidence="4" id="KW-0863">Zinc-finger</keyword>
<keyword evidence="3" id="KW-0479">Metal-binding</keyword>